<comment type="caution">
    <text evidence="1">The sequence shown here is derived from an EMBL/GenBank/DDBJ whole genome shotgun (WGS) entry which is preliminary data.</text>
</comment>
<dbReference type="GO" id="GO:0016740">
    <property type="term" value="F:transferase activity"/>
    <property type="evidence" value="ECO:0007669"/>
    <property type="project" value="UniProtKB-KW"/>
</dbReference>
<keyword evidence="2" id="KW-1185">Reference proteome</keyword>
<evidence type="ECO:0000313" key="2">
    <source>
        <dbReference type="Proteomes" id="UP000276232"/>
    </source>
</evidence>
<dbReference type="OrthoDB" id="236897at2"/>
<dbReference type="Gene3D" id="3.90.1200.10">
    <property type="match status" value="1"/>
</dbReference>
<accession>A0A3N1HKE4</accession>
<proteinExistence type="predicted"/>
<dbReference type="Proteomes" id="UP000276232">
    <property type="component" value="Unassembled WGS sequence"/>
</dbReference>
<dbReference type="InParanoid" id="A0A3N1HKE4"/>
<gene>
    <name evidence="1" type="ORF">EDC03_2291</name>
</gene>
<protein>
    <submittedName>
        <fullName evidence="1">Phosphotransferase family enzyme</fullName>
    </submittedName>
</protein>
<reference evidence="1 2" key="1">
    <citation type="journal article" date="2015" name="Stand. Genomic Sci.">
        <title>Genomic Encyclopedia of Bacterial and Archaeal Type Strains, Phase III: the genomes of soil and plant-associated and newly described type strains.</title>
        <authorList>
            <person name="Whitman W.B."/>
            <person name="Woyke T."/>
            <person name="Klenk H.P."/>
            <person name="Zhou Y."/>
            <person name="Lilburn T.G."/>
            <person name="Beck B.J."/>
            <person name="De Vos P."/>
            <person name="Vandamme P."/>
            <person name="Eisen J.A."/>
            <person name="Garrity G."/>
            <person name="Hugenholtz P."/>
            <person name="Kyrpides N.C."/>
        </authorList>
    </citation>
    <scope>NUCLEOTIDE SEQUENCE [LARGE SCALE GENOMIC DNA]</scope>
    <source>
        <strain evidence="1 2">CECT 7306</strain>
    </source>
</reference>
<dbReference type="InterPro" id="IPR011009">
    <property type="entry name" value="Kinase-like_dom_sf"/>
</dbReference>
<sequence length="347" mass="36000">MRPDDGVPGPLGRVVRLVRVVRGRKREVVRRLADGTAPRAGGWWRVGLDEARVLALPRPGGRDAGPAADHAAGPARSRPLRWAVRLVPPLVVRRPGPRDVGGVHLLVTKSGGAVLLDPGAGVVVHERAVPFDAAYAGRREAVAAYLPVRPGALSADRRVLREPLVAGRPLHRADVAARRAVLRDVAARSASAAGSGRPGGASAAVAAAVDAALAAAPRLPADLVAALRADAPALRDAAATWPAVVAHGDLTGENVLLADDGAWGLVDLEDARPLPWFADALSLLLRDPDLGPSWAAGREPDLLAPLHLPGVAPDERAWGRAAALLAAAHHAGQHGGDVARTLPPLWR</sequence>
<evidence type="ECO:0000313" key="1">
    <source>
        <dbReference type="EMBL" id="ROP42997.1"/>
    </source>
</evidence>
<organism evidence="1 2">
    <name type="scientific">Pseudokineococcus lusitanus</name>
    <dbReference type="NCBI Taxonomy" id="763993"/>
    <lineage>
        <taxon>Bacteria</taxon>
        <taxon>Bacillati</taxon>
        <taxon>Actinomycetota</taxon>
        <taxon>Actinomycetes</taxon>
        <taxon>Kineosporiales</taxon>
        <taxon>Kineosporiaceae</taxon>
        <taxon>Pseudokineococcus</taxon>
    </lineage>
</organism>
<keyword evidence="1" id="KW-0808">Transferase</keyword>
<dbReference type="SUPFAM" id="SSF56112">
    <property type="entry name" value="Protein kinase-like (PK-like)"/>
    <property type="match status" value="1"/>
</dbReference>
<dbReference type="RefSeq" id="WP_123380353.1">
    <property type="nucleotide sequence ID" value="NZ_RJKN01000005.1"/>
</dbReference>
<dbReference type="AlphaFoldDB" id="A0A3N1HKE4"/>
<name>A0A3N1HKE4_9ACTN</name>
<dbReference type="EMBL" id="RJKN01000005">
    <property type="protein sequence ID" value="ROP42997.1"/>
    <property type="molecule type" value="Genomic_DNA"/>
</dbReference>